<gene>
    <name evidence="3" type="ORF">TrST_g11871</name>
</gene>
<organism evidence="3 4">
    <name type="scientific">Triparma strigata</name>
    <dbReference type="NCBI Taxonomy" id="1606541"/>
    <lineage>
        <taxon>Eukaryota</taxon>
        <taxon>Sar</taxon>
        <taxon>Stramenopiles</taxon>
        <taxon>Ochrophyta</taxon>
        <taxon>Bolidophyceae</taxon>
        <taxon>Parmales</taxon>
        <taxon>Triparmaceae</taxon>
        <taxon>Triparma</taxon>
    </lineage>
</organism>
<feature type="compositionally biased region" description="Polar residues" evidence="1">
    <location>
        <begin position="1"/>
        <end position="12"/>
    </location>
</feature>
<protein>
    <submittedName>
        <fullName evidence="3">Uncharacterized protein</fullName>
    </submittedName>
</protein>
<feature type="compositionally biased region" description="Low complexity" evidence="1">
    <location>
        <begin position="20"/>
        <end position="30"/>
    </location>
</feature>
<dbReference type="EMBL" id="BRXY01000327">
    <property type="protein sequence ID" value="GMH87346.1"/>
    <property type="molecule type" value="Genomic_DNA"/>
</dbReference>
<comment type="caution">
    <text evidence="3">The sequence shown here is derived from an EMBL/GenBank/DDBJ whole genome shotgun (WGS) entry which is preliminary data.</text>
</comment>
<dbReference type="Proteomes" id="UP001165085">
    <property type="component" value="Unassembled WGS sequence"/>
</dbReference>
<evidence type="ECO:0000256" key="2">
    <source>
        <dbReference type="SAM" id="Phobius"/>
    </source>
</evidence>
<evidence type="ECO:0000256" key="1">
    <source>
        <dbReference type="SAM" id="MobiDB-lite"/>
    </source>
</evidence>
<proteinExistence type="predicted"/>
<evidence type="ECO:0000313" key="3">
    <source>
        <dbReference type="EMBL" id="GMH87346.1"/>
    </source>
</evidence>
<keyword evidence="2" id="KW-0812">Transmembrane</keyword>
<accession>A0A9W7BF11</accession>
<evidence type="ECO:0000313" key="4">
    <source>
        <dbReference type="Proteomes" id="UP001165085"/>
    </source>
</evidence>
<keyword evidence="4" id="KW-1185">Reference proteome</keyword>
<feature type="transmembrane region" description="Helical" evidence="2">
    <location>
        <begin position="104"/>
        <end position="124"/>
    </location>
</feature>
<feature type="region of interest" description="Disordered" evidence="1">
    <location>
        <begin position="1"/>
        <end position="40"/>
    </location>
</feature>
<name>A0A9W7BF11_9STRA</name>
<dbReference type="AlphaFoldDB" id="A0A9W7BF11"/>
<dbReference type="OrthoDB" id="10508875at2759"/>
<feature type="transmembrane region" description="Helical" evidence="2">
    <location>
        <begin position="72"/>
        <end position="92"/>
    </location>
</feature>
<keyword evidence="2" id="KW-1133">Transmembrane helix</keyword>
<keyword evidence="2" id="KW-0472">Membrane</keyword>
<sequence>MPSSPKSTNARGNVSVKILPDPTTSTSRATSPPPTSPLPTIATLRSTINNSISGLVPKKFDYAKKYVSVTKLALFAGAGLSFSDLLCDLVMIREYTKSGHQQYANATIAAVAVSLALQLLVVMITNAKMNTRRKLVEVLYVLTFVKPGVDVYRVTRGQKAKAGSRSNPFNEMMYIRTIELFAECIPSVLIQTIAFVDGSERAAAANLSLASSILTAAYIATSISIEKDANASSRRADQTSTGFYL</sequence>
<reference evidence="4" key="1">
    <citation type="journal article" date="2023" name="Commun. Biol.">
        <title>Genome analysis of Parmales, the sister group of diatoms, reveals the evolutionary specialization of diatoms from phago-mixotrophs to photoautotrophs.</title>
        <authorList>
            <person name="Ban H."/>
            <person name="Sato S."/>
            <person name="Yoshikawa S."/>
            <person name="Yamada K."/>
            <person name="Nakamura Y."/>
            <person name="Ichinomiya M."/>
            <person name="Sato N."/>
            <person name="Blanc-Mathieu R."/>
            <person name="Endo H."/>
            <person name="Kuwata A."/>
            <person name="Ogata H."/>
        </authorList>
    </citation>
    <scope>NUCLEOTIDE SEQUENCE [LARGE SCALE GENOMIC DNA]</scope>
    <source>
        <strain evidence="4">NIES 3701</strain>
    </source>
</reference>